<dbReference type="InterPro" id="IPR017920">
    <property type="entry name" value="COMM"/>
</dbReference>
<dbReference type="Pfam" id="PF07258">
    <property type="entry name" value="COMM_domain"/>
    <property type="match status" value="1"/>
</dbReference>
<organism evidence="2">
    <name type="scientific">Favella ehrenbergii</name>
    <dbReference type="NCBI Taxonomy" id="182087"/>
    <lineage>
        <taxon>Eukaryota</taxon>
        <taxon>Sar</taxon>
        <taxon>Alveolata</taxon>
        <taxon>Ciliophora</taxon>
        <taxon>Intramacronucleata</taxon>
        <taxon>Spirotrichea</taxon>
        <taxon>Choreotrichia</taxon>
        <taxon>Tintinnida</taxon>
        <taxon>Xystonellidae</taxon>
        <taxon>Favella</taxon>
    </lineage>
</organism>
<dbReference type="EMBL" id="HBIE01030348">
    <property type="protein sequence ID" value="CAE0314174.1"/>
    <property type="molecule type" value="Transcribed_RNA"/>
</dbReference>
<proteinExistence type="predicted"/>
<sequence>MLFDVVLNICAQVYRVGVRSTEEFQLVLDDLGMKGSKGAAVQEAFQNIFLARLELINGSTEDAATAMNGTFSKKMPINLELADDNVIVSNPRLVDVDWEAIYSINGKNINRIVQPQFMLTLTFLCKGDFRQGGASEAVPCSAKRNQLRLRRTKFQCTYDEMQHFHTQVKTACNALNNLTKVDKPNARSK</sequence>
<protein>
    <recommendedName>
        <fullName evidence="1">COMM domain-containing protein</fullName>
    </recommendedName>
</protein>
<evidence type="ECO:0000259" key="1">
    <source>
        <dbReference type="Pfam" id="PF07258"/>
    </source>
</evidence>
<accession>A0A7S3I5F2</accession>
<name>A0A7S3I5F2_9SPIT</name>
<dbReference type="AlphaFoldDB" id="A0A7S3I5F2"/>
<evidence type="ECO:0000313" key="2">
    <source>
        <dbReference type="EMBL" id="CAE0314174.1"/>
    </source>
</evidence>
<gene>
    <name evidence="2" type="ORF">FEHR0123_LOCUS9098</name>
</gene>
<feature type="domain" description="COMM" evidence="1">
    <location>
        <begin position="89"/>
        <end position="171"/>
    </location>
</feature>
<reference evidence="2" key="1">
    <citation type="submission" date="2021-01" db="EMBL/GenBank/DDBJ databases">
        <authorList>
            <person name="Corre E."/>
            <person name="Pelletier E."/>
            <person name="Niang G."/>
            <person name="Scheremetjew M."/>
            <person name="Finn R."/>
            <person name="Kale V."/>
            <person name="Holt S."/>
            <person name="Cochrane G."/>
            <person name="Meng A."/>
            <person name="Brown T."/>
            <person name="Cohen L."/>
        </authorList>
    </citation>
    <scope>NUCLEOTIDE SEQUENCE</scope>
    <source>
        <strain evidence="2">Fehren 1</strain>
    </source>
</reference>